<sequence length="409" mass="47028">MFNALMNWFDQRLPILSFLRKHLSCYFVPKNLNFLYVFGIFALVMCFSQLITGIWLAMSYTPTTSEAFESIQYIMRDVNFGWLIRHMHTTGASFLFAILYVHIFKAMLYGSYQKPRELVWLFGWLLFALFSAEAFTGYLLPWGQMSYWGAQVITSLFEVIPFVGDSIAQWVRGDYTVSEITLKRFFALHVIGFPVLIGLLLFLHISSLHHVGSNNPKGVDIALKLDGKGKPLDAIPFHPYYTVKDLFYVLLMLGLFAAVVLYVPDFWGYFIESDNALPANILSTPDHIAPLWYFAPFYSILRAVTYPLFGIEARFWGAMLMYLSIFLLALLPWLDRSPVKSLRYKGKVSKFMFGLFVISFVSLGVCGVMAMNATALFIAQVSSLIYFSYFLLMPWFTKFEQCQNVPDRV</sequence>
<evidence type="ECO:0000256" key="10">
    <source>
        <dbReference type="ARBA" id="ARBA00022982"/>
    </source>
</evidence>
<evidence type="ECO:0000256" key="4">
    <source>
        <dbReference type="ARBA" id="ARBA00013531"/>
    </source>
</evidence>
<feature type="domain" description="Cytochrome b/b6 N-terminal region profile" evidence="18">
    <location>
        <begin position="5"/>
        <end position="217"/>
    </location>
</feature>
<organism evidence="20 21">
    <name type="scientific">Marinomonas balearica</name>
    <dbReference type="NCBI Taxonomy" id="491947"/>
    <lineage>
        <taxon>Bacteria</taxon>
        <taxon>Pseudomonadati</taxon>
        <taxon>Pseudomonadota</taxon>
        <taxon>Gammaproteobacteria</taxon>
        <taxon>Oceanospirillales</taxon>
        <taxon>Oceanospirillaceae</taxon>
        <taxon>Marinomonas</taxon>
    </lineage>
</organism>
<evidence type="ECO:0000256" key="1">
    <source>
        <dbReference type="ARBA" id="ARBA00002444"/>
    </source>
</evidence>
<feature type="binding site" description="axial binding residue" evidence="15">
    <location>
        <position position="88"/>
    </location>
    <ligand>
        <name>heme b</name>
        <dbReference type="ChEBI" id="CHEBI:60344"/>
        <label>b562</label>
    </ligand>
    <ligandPart>
        <name>Fe</name>
        <dbReference type="ChEBI" id="CHEBI:18248"/>
    </ligandPart>
</feature>
<feature type="transmembrane region" description="Helical" evidence="17">
    <location>
        <begin position="246"/>
        <end position="270"/>
    </location>
</feature>
<dbReference type="PROSITE" id="PS51003">
    <property type="entry name" value="CYTB_CTER"/>
    <property type="match status" value="1"/>
</dbReference>
<evidence type="ECO:0000256" key="3">
    <source>
        <dbReference type="ARBA" id="ARBA00011649"/>
    </source>
</evidence>
<evidence type="ECO:0000256" key="16">
    <source>
        <dbReference type="RuleBase" id="RU003385"/>
    </source>
</evidence>
<evidence type="ECO:0000259" key="18">
    <source>
        <dbReference type="PROSITE" id="PS51002"/>
    </source>
</evidence>
<evidence type="ECO:0000256" key="12">
    <source>
        <dbReference type="ARBA" id="ARBA00023004"/>
    </source>
</evidence>
<keyword evidence="5 16" id="KW-0813">Transport</keyword>
<dbReference type="GO" id="GO:0045275">
    <property type="term" value="C:respiratory chain complex III"/>
    <property type="evidence" value="ECO:0007669"/>
    <property type="project" value="InterPro"/>
</dbReference>
<dbReference type="Gene3D" id="1.20.810.10">
    <property type="entry name" value="Cytochrome Bc1 Complex, Chain C"/>
    <property type="match status" value="1"/>
</dbReference>
<dbReference type="AlphaFoldDB" id="A0A4R6MEN2"/>
<dbReference type="Pfam" id="PF00033">
    <property type="entry name" value="Cytochrome_B"/>
    <property type="match status" value="1"/>
</dbReference>
<dbReference type="GO" id="GO:0022904">
    <property type="term" value="P:respiratory electron transport chain"/>
    <property type="evidence" value="ECO:0007669"/>
    <property type="project" value="InterPro"/>
</dbReference>
<dbReference type="PANTHER" id="PTHR19271:SF16">
    <property type="entry name" value="CYTOCHROME B"/>
    <property type="match status" value="1"/>
</dbReference>
<dbReference type="InterPro" id="IPR005797">
    <property type="entry name" value="Cyt_b/b6_N"/>
</dbReference>
<keyword evidence="21" id="KW-1185">Reference proteome</keyword>
<feature type="binding site" description="axial binding residue" evidence="15">
    <location>
        <position position="102"/>
    </location>
    <ligand>
        <name>heme b</name>
        <dbReference type="ChEBI" id="CHEBI:60344"/>
        <label>b566</label>
    </ligand>
    <ligandPart>
        <name>Fe</name>
        <dbReference type="ChEBI" id="CHEBI:18248"/>
    </ligandPart>
</feature>
<feature type="transmembrane region" description="Helical" evidence="17">
    <location>
        <begin position="377"/>
        <end position="396"/>
    </location>
</feature>
<reference evidence="20 21" key="1">
    <citation type="submission" date="2019-03" db="EMBL/GenBank/DDBJ databases">
        <title>Genomic Encyclopedia of Type Strains, Phase III (KMG-III): the genomes of soil and plant-associated and newly described type strains.</title>
        <authorList>
            <person name="Whitman W."/>
        </authorList>
    </citation>
    <scope>NUCLEOTIDE SEQUENCE [LARGE SCALE GENOMIC DNA]</scope>
    <source>
        <strain evidence="20 21">CECT 7378</strain>
    </source>
</reference>
<evidence type="ECO:0000256" key="6">
    <source>
        <dbReference type="ARBA" id="ARBA00022617"/>
    </source>
</evidence>
<name>A0A4R6MEN2_9GAMM</name>
<evidence type="ECO:0000256" key="8">
    <source>
        <dbReference type="ARBA" id="ARBA00022692"/>
    </source>
</evidence>
<evidence type="ECO:0000256" key="7">
    <source>
        <dbReference type="ARBA" id="ARBA00022660"/>
    </source>
</evidence>
<feature type="binding site" description="axial binding residue" evidence="15">
    <location>
        <position position="204"/>
    </location>
    <ligand>
        <name>heme b</name>
        <dbReference type="ChEBI" id="CHEBI:60344"/>
        <label>b566</label>
    </ligand>
    <ligandPart>
        <name>Fe</name>
        <dbReference type="ChEBI" id="CHEBI:18248"/>
    </ligandPart>
</feature>
<dbReference type="InterPro" id="IPR005798">
    <property type="entry name" value="Cyt_b/b6_C"/>
</dbReference>
<comment type="subunit">
    <text evidence="3 16">The main subunits of complex b-c1 are: cytochrome b, cytochrome c1 and the Rieske protein.</text>
</comment>
<feature type="transmembrane region" description="Helical" evidence="17">
    <location>
        <begin position="92"/>
        <end position="112"/>
    </location>
</feature>
<evidence type="ECO:0000259" key="19">
    <source>
        <dbReference type="PROSITE" id="PS51003"/>
    </source>
</evidence>
<dbReference type="SUPFAM" id="SSF81648">
    <property type="entry name" value="a domain/subunit of cytochrome bc1 complex (Ubiquinol-cytochrome c reductase)"/>
    <property type="match status" value="1"/>
</dbReference>
<dbReference type="GO" id="GO:0046872">
    <property type="term" value="F:metal ion binding"/>
    <property type="evidence" value="ECO:0007669"/>
    <property type="project" value="UniProtKB-KW"/>
</dbReference>
<feature type="binding site" description="axial binding residue" evidence="15">
    <location>
        <position position="189"/>
    </location>
    <ligand>
        <name>heme b</name>
        <dbReference type="ChEBI" id="CHEBI:60344"/>
        <label>b562</label>
    </ligand>
    <ligandPart>
        <name>Fe</name>
        <dbReference type="ChEBI" id="CHEBI:18248"/>
    </ligandPart>
</feature>
<comment type="caution">
    <text evidence="20">The sequence shown here is derived from an EMBL/GenBank/DDBJ whole genome shotgun (WGS) entry which is preliminary data.</text>
</comment>
<dbReference type="Pfam" id="PF00032">
    <property type="entry name" value="Cytochrom_B_C"/>
    <property type="match status" value="1"/>
</dbReference>
<dbReference type="SUPFAM" id="SSF81342">
    <property type="entry name" value="Transmembrane di-heme cytochromes"/>
    <property type="match status" value="1"/>
</dbReference>
<dbReference type="PANTHER" id="PTHR19271">
    <property type="entry name" value="CYTOCHROME B"/>
    <property type="match status" value="1"/>
</dbReference>
<evidence type="ECO:0000256" key="15">
    <source>
        <dbReference type="PIRSR" id="PIRSR038885-2"/>
    </source>
</evidence>
<keyword evidence="9 15" id="KW-0479">Metal-binding</keyword>
<accession>A0A4R6MEN2</accession>
<proteinExistence type="inferred from homology"/>
<evidence type="ECO:0000256" key="9">
    <source>
        <dbReference type="ARBA" id="ARBA00022723"/>
    </source>
</evidence>
<dbReference type="FunFam" id="1.20.810.10:FF:000004">
    <property type="entry name" value="Cytochrome b"/>
    <property type="match status" value="1"/>
</dbReference>
<keyword evidence="10 16" id="KW-0249">Electron transport</keyword>
<protein>
    <recommendedName>
        <fullName evidence="4 16">Cytochrome b</fullName>
    </recommendedName>
</protein>
<dbReference type="EMBL" id="SNXC01000009">
    <property type="protein sequence ID" value="TDO99906.1"/>
    <property type="molecule type" value="Genomic_DNA"/>
</dbReference>
<dbReference type="CDD" id="cd00284">
    <property type="entry name" value="Cytochrome_b_N"/>
    <property type="match status" value="1"/>
</dbReference>
<comment type="cofactor">
    <cofactor evidence="15">
        <name>heme</name>
        <dbReference type="ChEBI" id="CHEBI:30413"/>
    </cofactor>
    <text evidence="15">Binds 2 heme groups non-covalently.</text>
</comment>
<feature type="binding site" evidence="14">
    <location>
        <position position="209"/>
    </location>
    <ligand>
        <name>a ubiquinone</name>
        <dbReference type="ChEBI" id="CHEBI:16389"/>
    </ligand>
</feature>
<dbReference type="InterPro" id="IPR027387">
    <property type="entry name" value="Cytb/b6-like_sf"/>
</dbReference>
<keyword evidence="12 15" id="KW-0408">Iron</keyword>
<evidence type="ECO:0000313" key="20">
    <source>
        <dbReference type="EMBL" id="TDO99906.1"/>
    </source>
</evidence>
<feature type="transmembrane region" description="Helical" evidence="17">
    <location>
        <begin position="353"/>
        <end position="371"/>
    </location>
</feature>
<keyword evidence="8 16" id="KW-0812">Transmembrane</keyword>
<comment type="subcellular location">
    <subcellularLocation>
        <location evidence="2">Membrane</location>
        <topology evidence="2">Multi-pass membrane protein</topology>
    </subcellularLocation>
</comment>
<evidence type="ECO:0000256" key="5">
    <source>
        <dbReference type="ARBA" id="ARBA00022448"/>
    </source>
</evidence>
<evidence type="ECO:0000256" key="14">
    <source>
        <dbReference type="PIRSR" id="PIRSR038885-1"/>
    </source>
</evidence>
<dbReference type="Proteomes" id="UP000294656">
    <property type="component" value="Unassembled WGS sequence"/>
</dbReference>
<dbReference type="GO" id="GO:0016491">
    <property type="term" value="F:oxidoreductase activity"/>
    <property type="evidence" value="ECO:0007669"/>
    <property type="project" value="InterPro"/>
</dbReference>
<comment type="function">
    <text evidence="1 16">Component of the ubiquinol-cytochrome c reductase complex (complex III or cytochrome b-c1 complex), which is a respiratory chain that generates an electrochemical potential coupled to ATP synthesis.</text>
</comment>
<dbReference type="InterPro" id="IPR048259">
    <property type="entry name" value="Cytochrome_b_N_euk/bac"/>
</dbReference>
<feature type="domain" description="Cytochrome b/b6 C-terminal region profile" evidence="19">
    <location>
        <begin position="227"/>
        <end position="407"/>
    </location>
</feature>
<feature type="transmembrane region" description="Helical" evidence="17">
    <location>
        <begin position="315"/>
        <end position="333"/>
    </location>
</feature>
<evidence type="ECO:0000313" key="21">
    <source>
        <dbReference type="Proteomes" id="UP000294656"/>
    </source>
</evidence>
<keyword evidence="11 17" id="KW-1133">Transmembrane helix</keyword>
<dbReference type="InterPro" id="IPR016174">
    <property type="entry name" value="Di-haem_cyt_TM"/>
</dbReference>
<dbReference type="PROSITE" id="PS51002">
    <property type="entry name" value="CYTB_NTER"/>
    <property type="match status" value="1"/>
</dbReference>
<feature type="transmembrane region" description="Helical" evidence="17">
    <location>
        <begin position="185"/>
        <end position="205"/>
    </location>
</feature>
<comment type="cofactor">
    <cofactor evidence="16">
        <name>heme b</name>
        <dbReference type="ChEBI" id="CHEBI:60344"/>
    </cofactor>
    <text evidence="16">Binds 2 heme groups non-covalently.</text>
</comment>
<dbReference type="GO" id="GO:0008121">
    <property type="term" value="F:quinol-cytochrome-c reductase activity"/>
    <property type="evidence" value="ECO:0007669"/>
    <property type="project" value="InterPro"/>
</dbReference>
<keyword evidence="13 17" id="KW-0472">Membrane</keyword>
<keyword evidence="7 16" id="KW-0679">Respiratory chain</keyword>
<feature type="transmembrane region" description="Helical" evidence="17">
    <location>
        <begin position="119"/>
        <end position="140"/>
    </location>
</feature>
<comment type="similarity">
    <text evidence="16">Belongs to the cytochrome b family.</text>
</comment>
<gene>
    <name evidence="20" type="ORF">DFP79_0915</name>
</gene>
<evidence type="ECO:0000256" key="11">
    <source>
        <dbReference type="ARBA" id="ARBA00022989"/>
    </source>
</evidence>
<dbReference type="InterPro" id="IPR030689">
    <property type="entry name" value="Cytochrome_b"/>
</dbReference>
<evidence type="ECO:0000256" key="13">
    <source>
        <dbReference type="ARBA" id="ARBA00023136"/>
    </source>
</evidence>
<dbReference type="PIRSF" id="PIRSF038885">
    <property type="entry name" value="COB"/>
    <property type="match status" value="1"/>
</dbReference>
<evidence type="ECO:0000256" key="17">
    <source>
        <dbReference type="SAM" id="Phobius"/>
    </source>
</evidence>
<evidence type="ECO:0000256" key="2">
    <source>
        <dbReference type="ARBA" id="ARBA00004141"/>
    </source>
</evidence>
<dbReference type="InterPro" id="IPR036150">
    <property type="entry name" value="Cyt_b/b6_C_sf"/>
</dbReference>
<feature type="transmembrane region" description="Helical" evidence="17">
    <location>
        <begin position="291"/>
        <end position="309"/>
    </location>
</feature>
<feature type="transmembrane region" description="Helical" evidence="17">
    <location>
        <begin position="34"/>
        <end position="58"/>
    </location>
</feature>
<keyword evidence="6 15" id="KW-0349">Heme</keyword>